<dbReference type="Proteomes" id="UP000237819">
    <property type="component" value="Unassembled WGS sequence"/>
</dbReference>
<dbReference type="Pfam" id="PF06439">
    <property type="entry name" value="3keto-disac_hyd"/>
    <property type="match status" value="1"/>
</dbReference>
<feature type="signal peptide" evidence="1">
    <location>
        <begin position="1"/>
        <end position="24"/>
    </location>
</feature>
<gene>
    <name evidence="3" type="ORF">C5Y93_13790</name>
</gene>
<feature type="domain" description="3-keto-alpha-glucoside-1,2-lyase/3-keto-2-hydroxy-glucal hydratase" evidence="2">
    <location>
        <begin position="153"/>
        <end position="329"/>
    </location>
</feature>
<dbReference type="RefSeq" id="WP_105336006.1">
    <property type="nucleotide sequence ID" value="NZ_PUHZ01000014.1"/>
</dbReference>
<dbReference type="GO" id="GO:0016787">
    <property type="term" value="F:hydrolase activity"/>
    <property type="evidence" value="ECO:0007669"/>
    <property type="project" value="InterPro"/>
</dbReference>
<reference evidence="3 4" key="1">
    <citation type="submission" date="2018-02" db="EMBL/GenBank/DDBJ databases">
        <title>Comparative genomes isolates from brazilian mangrove.</title>
        <authorList>
            <person name="Araujo J.E."/>
            <person name="Taketani R.G."/>
            <person name="Silva M.C.P."/>
            <person name="Loureco M.V."/>
            <person name="Andreote F.D."/>
        </authorList>
    </citation>
    <scope>NUCLEOTIDE SEQUENCE [LARGE SCALE GENOMIC DNA]</scope>
    <source>
        <strain evidence="3 4">Nap-Phe MGV</strain>
    </source>
</reference>
<dbReference type="PANTHER" id="PTHR33546:SF1">
    <property type="entry name" value="LARGE, MULTIFUNCTIONAL SECRETED PROTEIN"/>
    <property type="match status" value="1"/>
</dbReference>
<sequence>MPRPFARLALAALLVASAPLALLAADDSKTYTDPKEAGPDYELQGEYSGEFTIDGAEVKYGVQIIALGDGTFEAVTYPGGLPGDGYSGSLPYEDLLKVEGKANDGKLEFTGDEFSAIVADGKISVVANDGTEIGSIDKVERKSPTLGKKAPEGAIVLFDGTSADKFENGKLVQEDLLLADCFSKEKFGDHTMHLEFRTPFKPEARGQQRGNSGVYIQSRYECQVLDSFGLSGENNECGGIYQLGKPKVNMCFPPLTWQTYDIDFTAAKYDGDGNKTENARVTIKHNGVVIQDDLELLHATPGRHKEGPEKDALYLQGHGNPVVFRNIWVVEK</sequence>
<proteinExistence type="predicted"/>
<evidence type="ECO:0000256" key="1">
    <source>
        <dbReference type="SAM" id="SignalP"/>
    </source>
</evidence>
<dbReference type="EMBL" id="PUHZ01000014">
    <property type="protein sequence ID" value="PQO45515.1"/>
    <property type="molecule type" value="Genomic_DNA"/>
</dbReference>
<dbReference type="PANTHER" id="PTHR33546">
    <property type="entry name" value="LARGE, MULTIFUNCTIONAL SECRETED PROTEIN-RELATED"/>
    <property type="match status" value="1"/>
</dbReference>
<dbReference type="OrthoDB" id="176168at2"/>
<dbReference type="Gene3D" id="2.60.120.560">
    <property type="entry name" value="Exo-inulinase, domain 1"/>
    <property type="match status" value="1"/>
</dbReference>
<evidence type="ECO:0000313" key="3">
    <source>
        <dbReference type="EMBL" id="PQO45515.1"/>
    </source>
</evidence>
<keyword evidence="1" id="KW-0732">Signal</keyword>
<name>A0A2S8GM62_9BACT</name>
<accession>A0A2S8GM62</accession>
<feature type="chain" id="PRO_5015752060" evidence="1">
    <location>
        <begin position="25"/>
        <end position="332"/>
    </location>
</feature>
<protein>
    <submittedName>
        <fullName evidence="3">DUF1080 domain-containing protein</fullName>
    </submittedName>
</protein>
<evidence type="ECO:0000313" key="4">
    <source>
        <dbReference type="Proteomes" id="UP000237819"/>
    </source>
</evidence>
<comment type="caution">
    <text evidence="3">The sequence shown here is derived from an EMBL/GenBank/DDBJ whole genome shotgun (WGS) entry which is preliminary data.</text>
</comment>
<organism evidence="3 4">
    <name type="scientific">Blastopirellula marina</name>
    <dbReference type="NCBI Taxonomy" id="124"/>
    <lineage>
        <taxon>Bacteria</taxon>
        <taxon>Pseudomonadati</taxon>
        <taxon>Planctomycetota</taxon>
        <taxon>Planctomycetia</taxon>
        <taxon>Pirellulales</taxon>
        <taxon>Pirellulaceae</taxon>
        <taxon>Blastopirellula</taxon>
    </lineage>
</organism>
<dbReference type="InterPro" id="IPR010496">
    <property type="entry name" value="AL/BT2_dom"/>
</dbReference>
<evidence type="ECO:0000259" key="2">
    <source>
        <dbReference type="Pfam" id="PF06439"/>
    </source>
</evidence>
<dbReference type="AlphaFoldDB" id="A0A2S8GM62"/>